<evidence type="ECO:0000256" key="1">
    <source>
        <dbReference type="SAM" id="MobiDB-lite"/>
    </source>
</evidence>
<accession>A0AAW2LE25</accession>
<dbReference type="AlphaFoldDB" id="A0AAW2LE25"/>
<dbReference type="EMBL" id="JACGWK010000014">
    <property type="protein sequence ID" value="KAL0317419.1"/>
    <property type="molecule type" value="Genomic_DNA"/>
</dbReference>
<reference evidence="2" key="2">
    <citation type="journal article" date="2024" name="Plant">
        <title>Genomic evolution and insights into agronomic trait innovations of Sesamum species.</title>
        <authorList>
            <person name="Miao H."/>
            <person name="Wang L."/>
            <person name="Qu L."/>
            <person name="Liu H."/>
            <person name="Sun Y."/>
            <person name="Le M."/>
            <person name="Wang Q."/>
            <person name="Wei S."/>
            <person name="Zheng Y."/>
            <person name="Lin W."/>
            <person name="Duan Y."/>
            <person name="Cao H."/>
            <person name="Xiong S."/>
            <person name="Wang X."/>
            <person name="Wei L."/>
            <person name="Li C."/>
            <person name="Ma Q."/>
            <person name="Ju M."/>
            <person name="Zhao R."/>
            <person name="Li G."/>
            <person name="Mu C."/>
            <person name="Tian Q."/>
            <person name="Mei H."/>
            <person name="Zhang T."/>
            <person name="Gao T."/>
            <person name="Zhang H."/>
        </authorList>
    </citation>
    <scope>NUCLEOTIDE SEQUENCE</scope>
    <source>
        <strain evidence="2">G01</strain>
    </source>
</reference>
<evidence type="ECO:0008006" key="3">
    <source>
        <dbReference type="Google" id="ProtNLM"/>
    </source>
</evidence>
<sequence>MNDLEKSLHELINMLVQYEAKIEKSTSSVLVGEASTSKAKGKIVEREKRKKNETSITAASTSSAPITPLGGIKDRGRGFISQGFQMMFASITERRAIRRGIVLSTFPMKVKKFFN</sequence>
<protein>
    <recommendedName>
        <fullName evidence="3">Gag-pol polyprotein</fullName>
    </recommendedName>
</protein>
<evidence type="ECO:0000313" key="2">
    <source>
        <dbReference type="EMBL" id="KAL0317419.1"/>
    </source>
</evidence>
<comment type="caution">
    <text evidence="2">The sequence shown here is derived from an EMBL/GenBank/DDBJ whole genome shotgun (WGS) entry which is preliminary data.</text>
</comment>
<feature type="compositionally biased region" description="Low complexity" evidence="1">
    <location>
        <begin position="54"/>
        <end position="68"/>
    </location>
</feature>
<gene>
    <name evidence="2" type="ORF">Sangu_2156200</name>
</gene>
<feature type="region of interest" description="Disordered" evidence="1">
    <location>
        <begin position="41"/>
        <end position="69"/>
    </location>
</feature>
<feature type="compositionally biased region" description="Basic and acidic residues" evidence="1">
    <location>
        <begin position="42"/>
        <end position="53"/>
    </location>
</feature>
<reference evidence="2" key="1">
    <citation type="submission" date="2020-06" db="EMBL/GenBank/DDBJ databases">
        <authorList>
            <person name="Li T."/>
            <person name="Hu X."/>
            <person name="Zhang T."/>
            <person name="Song X."/>
            <person name="Zhang H."/>
            <person name="Dai N."/>
            <person name="Sheng W."/>
            <person name="Hou X."/>
            <person name="Wei L."/>
        </authorList>
    </citation>
    <scope>NUCLEOTIDE SEQUENCE</scope>
    <source>
        <strain evidence="2">G01</strain>
        <tissue evidence="2">Leaf</tissue>
    </source>
</reference>
<name>A0AAW2LE25_9LAMI</name>
<organism evidence="2">
    <name type="scientific">Sesamum angustifolium</name>
    <dbReference type="NCBI Taxonomy" id="2727405"/>
    <lineage>
        <taxon>Eukaryota</taxon>
        <taxon>Viridiplantae</taxon>
        <taxon>Streptophyta</taxon>
        <taxon>Embryophyta</taxon>
        <taxon>Tracheophyta</taxon>
        <taxon>Spermatophyta</taxon>
        <taxon>Magnoliopsida</taxon>
        <taxon>eudicotyledons</taxon>
        <taxon>Gunneridae</taxon>
        <taxon>Pentapetalae</taxon>
        <taxon>asterids</taxon>
        <taxon>lamiids</taxon>
        <taxon>Lamiales</taxon>
        <taxon>Pedaliaceae</taxon>
        <taxon>Sesamum</taxon>
    </lineage>
</organism>
<proteinExistence type="predicted"/>